<dbReference type="KEGG" id="snep:Enr13x_58660"/>
<dbReference type="InterPro" id="IPR013324">
    <property type="entry name" value="RNA_pol_sigma_r3/r4-like"/>
</dbReference>
<protein>
    <submittedName>
        <fullName evidence="2">ECF sigma factor</fullName>
    </submittedName>
</protein>
<sequence length="212" mass="24370">MNECSEEGSVTKYIGRLKEGESFAEHELWFRYTKRLVGLARDRLGVDQPGFTEPEDVASLAYYDLLKGIQDERFQRLDDRGDLWQVLAMLTVRRSIDEKRRRTAIKRGPEAKAGPDEMVDEAANNADSPVDRVGDLQPTPEQAMIFKEEFRRRLDQLDDVRLKEIALARMAGSRNEEIASRLGCSLRSVERKLALIRRRWLEAESPRSSSQS</sequence>
<dbReference type="Proteomes" id="UP000319004">
    <property type="component" value="Chromosome"/>
</dbReference>
<accession>A0A518HYP9</accession>
<dbReference type="Pfam" id="PF07638">
    <property type="entry name" value="Sigma70_ECF"/>
    <property type="match status" value="1"/>
</dbReference>
<evidence type="ECO:0000259" key="1">
    <source>
        <dbReference type="Pfam" id="PF07638"/>
    </source>
</evidence>
<dbReference type="EMBL" id="CP037423">
    <property type="protein sequence ID" value="QDV45962.1"/>
    <property type="molecule type" value="Genomic_DNA"/>
</dbReference>
<gene>
    <name evidence="2" type="ORF">Enr13x_58660</name>
</gene>
<dbReference type="SUPFAM" id="SSF88659">
    <property type="entry name" value="Sigma3 and sigma4 domains of RNA polymerase sigma factors"/>
    <property type="match status" value="1"/>
</dbReference>
<keyword evidence="3" id="KW-1185">Reference proteome</keyword>
<reference evidence="2 3" key="1">
    <citation type="submission" date="2019-03" db="EMBL/GenBank/DDBJ databases">
        <title>Deep-cultivation of Planctomycetes and their phenomic and genomic characterization uncovers novel biology.</title>
        <authorList>
            <person name="Wiegand S."/>
            <person name="Jogler M."/>
            <person name="Boedeker C."/>
            <person name="Pinto D."/>
            <person name="Vollmers J."/>
            <person name="Rivas-Marin E."/>
            <person name="Kohn T."/>
            <person name="Peeters S.H."/>
            <person name="Heuer A."/>
            <person name="Rast P."/>
            <person name="Oberbeckmann S."/>
            <person name="Bunk B."/>
            <person name="Jeske O."/>
            <person name="Meyerdierks A."/>
            <person name="Storesund J.E."/>
            <person name="Kallscheuer N."/>
            <person name="Luecker S."/>
            <person name="Lage O.M."/>
            <person name="Pohl T."/>
            <person name="Merkel B.J."/>
            <person name="Hornburger P."/>
            <person name="Mueller R.-W."/>
            <person name="Bruemmer F."/>
            <person name="Labrenz M."/>
            <person name="Spormann A.M."/>
            <person name="Op den Camp H."/>
            <person name="Overmann J."/>
            <person name="Amann R."/>
            <person name="Jetten M.S.M."/>
            <person name="Mascher T."/>
            <person name="Medema M.H."/>
            <person name="Devos D.P."/>
            <person name="Kaster A.-K."/>
            <person name="Ovreas L."/>
            <person name="Rohde M."/>
            <person name="Galperin M.Y."/>
            <person name="Jogler C."/>
        </authorList>
    </citation>
    <scope>NUCLEOTIDE SEQUENCE [LARGE SCALE GENOMIC DNA]</scope>
    <source>
        <strain evidence="2 3">Enr13</strain>
    </source>
</reference>
<feature type="domain" description="RNA polymerase sigma-70 ECF-like HTH" evidence="1">
    <location>
        <begin position="9"/>
        <end position="204"/>
    </location>
</feature>
<name>A0A518HYP9_9BACT</name>
<evidence type="ECO:0000313" key="2">
    <source>
        <dbReference type="EMBL" id="QDV45962.1"/>
    </source>
</evidence>
<proteinExistence type="predicted"/>
<dbReference type="AlphaFoldDB" id="A0A518HYP9"/>
<evidence type="ECO:0000313" key="3">
    <source>
        <dbReference type="Proteomes" id="UP000319004"/>
    </source>
</evidence>
<dbReference type="InterPro" id="IPR053812">
    <property type="entry name" value="HTH_Sigma70_ECF-like"/>
</dbReference>
<dbReference type="RefSeq" id="WP_145390164.1">
    <property type="nucleotide sequence ID" value="NZ_CP037423.1"/>
</dbReference>
<dbReference type="OrthoDB" id="291381at2"/>
<organism evidence="2 3">
    <name type="scientific">Stieleria neptunia</name>
    <dbReference type="NCBI Taxonomy" id="2527979"/>
    <lineage>
        <taxon>Bacteria</taxon>
        <taxon>Pseudomonadati</taxon>
        <taxon>Planctomycetota</taxon>
        <taxon>Planctomycetia</taxon>
        <taxon>Pirellulales</taxon>
        <taxon>Pirellulaceae</taxon>
        <taxon>Stieleria</taxon>
    </lineage>
</organism>